<dbReference type="CDD" id="cd00840">
    <property type="entry name" value="MPP_Mre11_N"/>
    <property type="match status" value="1"/>
</dbReference>
<comment type="caution">
    <text evidence="3">The sequence shown here is derived from an EMBL/GenBank/DDBJ whole genome shotgun (WGS) entry which is preliminary data.</text>
</comment>
<protein>
    <submittedName>
        <fullName evidence="3">DNA repair exonuclease</fullName>
        <ecNumber evidence="3">3.1.-.-</ecNumber>
    </submittedName>
</protein>
<sequence>MEQKISFIHAADLHLDSPFKGLSNVSETIFQEVRQSTFAALDNLVKAAIERNVDFVLLVGDLFDNEKQSLKAQIKLRNAFQELQRHHIEVYLSYGNHDYIKGNIYPITYPDNVHIFSGEQLSSFLYQKDHQTLAAIYGFSYENRAVTRNRVQEYQIIDSEIPFHIAMLHGSIESNTEHDTYAPFQLGELIDKPFHYWALGHIHKREILKKNPFVIYPGNIQGRNRKETGEKGCYYVEMSESEAEASFIPLQVIQYNSITIDLSACKAIHDIEQVIKDNLAALEAPVPQLVDLTLHSNQSNLIEWKNEDLINEIIDIINDTFENQKNWLHIFRYTIQDGYPLHNSPLKGDHFLGELSSQMEKISVNQIVSELFRHKEARKYIEALANVEEEKIKEEAFQLLTHELMKE</sequence>
<evidence type="ECO:0000256" key="1">
    <source>
        <dbReference type="ARBA" id="ARBA00022801"/>
    </source>
</evidence>
<reference evidence="3 4" key="1">
    <citation type="submission" date="2024-05" db="EMBL/GenBank/DDBJ databases">
        <authorList>
            <person name="Haq I."/>
            <person name="Ullah Z."/>
            <person name="Ahmad R."/>
            <person name="Li M."/>
            <person name="Tong Y."/>
        </authorList>
    </citation>
    <scope>NUCLEOTIDE SEQUENCE [LARGE SCALE GENOMIC DNA]</scope>
    <source>
        <strain evidence="3 4">16A2E</strain>
    </source>
</reference>
<keyword evidence="1 3" id="KW-0378">Hydrolase</keyword>
<dbReference type="PIRSF" id="PIRSF033091">
    <property type="entry name" value="Pesterase_YhaO"/>
    <property type="match status" value="1"/>
</dbReference>
<dbReference type="Proteomes" id="UP001444625">
    <property type="component" value="Unassembled WGS sequence"/>
</dbReference>
<keyword evidence="4" id="KW-1185">Reference proteome</keyword>
<organism evidence="3 4">
    <name type="scientific">Ornithinibacillus xuwenensis</name>
    <dbReference type="NCBI Taxonomy" id="3144668"/>
    <lineage>
        <taxon>Bacteria</taxon>
        <taxon>Bacillati</taxon>
        <taxon>Bacillota</taxon>
        <taxon>Bacilli</taxon>
        <taxon>Bacillales</taxon>
        <taxon>Bacillaceae</taxon>
        <taxon>Ornithinibacillus</taxon>
    </lineage>
</organism>
<dbReference type="InterPro" id="IPR050535">
    <property type="entry name" value="DNA_Repair-Maintenance_Comp"/>
</dbReference>
<dbReference type="InterPro" id="IPR029052">
    <property type="entry name" value="Metallo-depent_PP-like"/>
</dbReference>
<name>A0ABU9XHI0_9BACI</name>
<dbReference type="Gene3D" id="3.60.21.10">
    <property type="match status" value="1"/>
</dbReference>
<dbReference type="GO" id="GO:0004527">
    <property type="term" value="F:exonuclease activity"/>
    <property type="evidence" value="ECO:0007669"/>
    <property type="project" value="UniProtKB-KW"/>
</dbReference>
<proteinExistence type="predicted"/>
<feature type="domain" description="Calcineurin-like phosphoesterase" evidence="2">
    <location>
        <begin position="6"/>
        <end position="204"/>
    </location>
</feature>
<dbReference type="InterPro" id="IPR041796">
    <property type="entry name" value="Mre11_N"/>
</dbReference>
<dbReference type="SUPFAM" id="SSF56300">
    <property type="entry name" value="Metallo-dependent phosphatases"/>
    <property type="match status" value="1"/>
</dbReference>
<dbReference type="InterPro" id="IPR014576">
    <property type="entry name" value="Pesterase_YhaO"/>
</dbReference>
<dbReference type="EC" id="3.1.-.-" evidence="3"/>
<dbReference type="InterPro" id="IPR004843">
    <property type="entry name" value="Calcineurin-like_PHP"/>
</dbReference>
<evidence type="ECO:0000313" key="3">
    <source>
        <dbReference type="EMBL" id="MEN2767728.1"/>
    </source>
</evidence>
<dbReference type="RefSeq" id="WP_345825194.1">
    <property type="nucleotide sequence ID" value="NZ_JBDIML010000003.1"/>
</dbReference>
<gene>
    <name evidence="3" type="ORF">ABC228_11050</name>
</gene>
<dbReference type="Pfam" id="PF00149">
    <property type="entry name" value="Metallophos"/>
    <property type="match status" value="1"/>
</dbReference>
<evidence type="ECO:0000259" key="2">
    <source>
        <dbReference type="Pfam" id="PF00149"/>
    </source>
</evidence>
<keyword evidence="3" id="KW-0269">Exonuclease</keyword>
<dbReference type="EMBL" id="JBDIML010000003">
    <property type="protein sequence ID" value="MEN2767728.1"/>
    <property type="molecule type" value="Genomic_DNA"/>
</dbReference>
<accession>A0ABU9XHI0</accession>
<dbReference type="PANTHER" id="PTHR30337:SF7">
    <property type="entry name" value="PHOSPHOESTERASE"/>
    <property type="match status" value="1"/>
</dbReference>
<keyword evidence="3" id="KW-0540">Nuclease</keyword>
<dbReference type="PANTHER" id="PTHR30337">
    <property type="entry name" value="COMPONENT OF ATP-DEPENDENT DSDNA EXONUCLEASE"/>
    <property type="match status" value="1"/>
</dbReference>
<evidence type="ECO:0000313" key="4">
    <source>
        <dbReference type="Proteomes" id="UP001444625"/>
    </source>
</evidence>